<reference evidence="4 5" key="1">
    <citation type="submission" date="2017-10" db="EMBL/GenBank/DDBJ databases">
        <title>Genome sequence of Caulobacter mirabilis FWC38.</title>
        <authorList>
            <person name="Fiebig A."/>
            <person name="Crosson S."/>
        </authorList>
    </citation>
    <scope>NUCLEOTIDE SEQUENCE [LARGE SCALE GENOMIC DNA]</scope>
    <source>
        <strain evidence="4 5">FWC 38</strain>
    </source>
</reference>
<dbReference type="CDD" id="cd03046">
    <property type="entry name" value="GST_N_GTT1_like"/>
    <property type="match status" value="1"/>
</dbReference>
<dbReference type="PANTHER" id="PTHR44051">
    <property type="entry name" value="GLUTATHIONE S-TRANSFERASE-RELATED"/>
    <property type="match status" value="1"/>
</dbReference>
<evidence type="ECO:0000256" key="1">
    <source>
        <dbReference type="RuleBase" id="RU003494"/>
    </source>
</evidence>
<dbReference type="PANTHER" id="PTHR44051:SF21">
    <property type="entry name" value="GLUTATHIONE S-TRANSFERASE FAMILY PROTEIN"/>
    <property type="match status" value="1"/>
</dbReference>
<sequence length="202" mass="22690">MVKVYYAPYARSLRVLWTLEELGDAYDGVRVQFPPKLNDPAYLDIHPLGQIPTFVDGEVKLHESMAICEWLAERQLGNDLIVEAGRAGRTDYLQWLWFGEATLMPPLGALVRQTFGPEPGRSDILRDEALAAFQERVGLLEQVLVGKAWLAADRFTLADISVGYSLNLGTLFKLHEQYPPNVAAYFGRLRERPAFQRAAALA</sequence>
<dbReference type="AlphaFoldDB" id="A0A2D2ASK3"/>
<dbReference type="InterPro" id="IPR036249">
    <property type="entry name" value="Thioredoxin-like_sf"/>
</dbReference>
<feature type="domain" description="GST N-terminal" evidence="2">
    <location>
        <begin position="1"/>
        <end position="79"/>
    </location>
</feature>
<dbReference type="SFLD" id="SFLDS00019">
    <property type="entry name" value="Glutathione_Transferase_(cytos"/>
    <property type="match status" value="1"/>
</dbReference>
<dbReference type="Gene3D" id="3.40.30.10">
    <property type="entry name" value="Glutaredoxin"/>
    <property type="match status" value="1"/>
</dbReference>
<evidence type="ECO:0000259" key="2">
    <source>
        <dbReference type="PROSITE" id="PS50404"/>
    </source>
</evidence>
<dbReference type="GO" id="GO:0016740">
    <property type="term" value="F:transferase activity"/>
    <property type="evidence" value="ECO:0007669"/>
    <property type="project" value="UniProtKB-KW"/>
</dbReference>
<name>A0A2D2ASK3_9CAUL</name>
<protein>
    <submittedName>
        <fullName evidence="4">Glutathione S-transferase</fullName>
    </submittedName>
</protein>
<accession>A0A2D2ASK3</accession>
<keyword evidence="4" id="KW-0808">Transferase</keyword>
<dbReference type="SFLD" id="SFLDG00358">
    <property type="entry name" value="Main_(cytGST)"/>
    <property type="match status" value="1"/>
</dbReference>
<evidence type="ECO:0000259" key="3">
    <source>
        <dbReference type="PROSITE" id="PS50405"/>
    </source>
</evidence>
<dbReference type="Gene3D" id="1.20.1050.10">
    <property type="match status" value="1"/>
</dbReference>
<dbReference type="PROSITE" id="PS50404">
    <property type="entry name" value="GST_NTER"/>
    <property type="match status" value="1"/>
</dbReference>
<dbReference type="EMBL" id="CP024201">
    <property type="protein sequence ID" value="ATQ40990.1"/>
    <property type="molecule type" value="Genomic_DNA"/>
</dbReference>
<dbReference type="Proteomes" id="UP000228945">
    <property type="component" value="Chromosome"/>
</dbReference>
<dbReference type="InterPro" id="IPR036282">
    <property type="entry name" value="Glutathione-S-Trfase_C_sf"/>
</dbReference>
<proteinExistence type="inferred from homology"/>
<dbReference type="Pfam" id="PF02798">
    <property type="entry name" value="GST_N"/>
    <property type="match status" value="1"/>
</dbReference>
<dbReference type="InterPro" id="IPR040079">
    <property type="entry name" value="Glutathione_S-Trfase"/>
</dbReference>
<dbReference type="RefSeq" id="WP_099620247.1">
    <property type="nucleotide sequence ID" value="NZ_CP024201.1"/>
</dbReference>
<comment type="similarity">
    <text evidence="1">Belongs to the GST superfamily.</text>
</comment>
<dbReference type="SUPFAM" id="SSF47616">
    <property type="entry name" value="GST C-terminal domain-like"/>
    <property type="match status" value="1"/>
</dbReference>
<dbReference type="SUPFAM" id="SSF52833">
    <property type="entry name" value="Thioredoxin-like"/>
    <property type="match status" value="1"/>
</dbReference>
<evidence type="ECO:0000313" key="5">
    <source>
        <dbReference type="Proteomes" id="UP000228945"/>
    </source>
</evidence>
<dbReference type="InterPro" id="IPR010987">
    <property type="entry name" value="Glutathione-S-Trfase_C-like"/>
</dbReference>
<dbReference type="SFLD" id="SFLDG01150">
    <property type="entry name" value="Main.1:_Beta-like"/>
    <property type="match status" value="1"/>
</dbReference>
<dbReference type="InterPro" id="IPR004045">
    <property type="entry name" value="Glutathione_S-Trfase_N"/>
</dbReference>
<organism evidence="4 5">
    <name type="scientific">Caulobacter mirabilis</name>
    <dbReference type="NCBI Taxonomy" id="69666"/>
    <lineage>
        <taxon>Bacteria</taxon>
        <taxon>Pseudomonadati</taxon>
        <taxon>Pseudomonadota</taxon>
        <taxon>Alphaproteobacteria</taxon>
        <taxon>Caulobacterales</taxon>
        <taxon>Caulobacteraceae</taxon>
        <taxon>Caulobacter</taxon>
    </lineage>
</organism>
<dbReference type="PROSITE" id="PS50405">
    <property type="entry name" value="GST_CTER"/>
    <property type="match status" value="1"/>
</dbReference>
<feature type="domain" description="GST C-terminal" evidence="3">
    <location>
        <begin position="85"/>
        <end position="202"/>
    </location>
</feature>
<dbReference type="Pfam" id="PF00043">
    <property type="entry name" value="GST_C"/>
    <property type="match status" value="1"/>
</dbReference>
<evidence type="ECO:0000313" key="4">
    <source>
        <dbReference type="EMBL" id="ATQ40990.1"/>
    </source>
</evidence>
<gene>
    <name evidence="4" type="ORF">CSW64_00485</name>
</gene>
<dbReference type="KEGG" id="cmb:CSW64_00485"/>
<keyword evidence="5" id="KW-1185">Reference proteome</keyword>
<dbReference type="InterPro" id="IPR004046">
    <property type="entry name" value="GST_C"/>
</dbReference>
<dbReference type="OrthoDB" id="9810080at2"/>